<dbReference type="Gene3D" id="1.10.10.10">
    <property type="entry name" value="Winged helix-like DNA-binding domain superfamily/Winged helix DNA-binding domain"/>
    <property type="match status" value="1"/>
</dbReference>
<geneLocation type="plasmid" evidence="5 6">
    <name>unnamed4</name>
</geneLocation>
<proteinExistence type="predicted"/>
<dbReference type="GO" id="GO:0003677">
    <property type="term" value="F:DNA binding"/>
    <property type="evidence" value="ECO:0007669"/>
    <property type="project" value="UniProtKB-KW"/>
</dbReference>
<dbReference type="KEGG" id="lit:FPZ52_17615"/>
<dbReference type="PROSITE" id="PS50949">
    <property type="entry name" value="HTH_GNTR"/>
    <property type="match status" value="1"/>
</dbReference>
<protein>
    <submittedName>
        <fullName evidence="5">FadR family transcriptional regulator</fullName>
    </submittedName>
</protein>
<dbReference type="PANTHER" id="PTHR43537:SF44">
    <property type="entry name" value="GNTR FAMILY REGULATORY PROTEIN"/>
    <property type="match status" value="1"/>
</dbReference>
<name>A0A5B8IAH7_9RHOB</name>
<evidence type="ECO:0000256" key="1">
    <source>
        <dbReference type="ARBA" id="ARBA00023015"/>
    </source>
</evidence>
<dbReference type="InterPro" id="IPR011711">
    <property type="entry name" value="GntR_C"/>
</dbReference>
<dbReference type="AlphaFoldDB" id="A0A5B8IAH7"/>
<dbReference type="Gene3D" id="1.20.120.530">
    <property type="entry name" value="GntR ligand-binding domain-like"/>
    <property type="match status" value="1"/>
</dbReference>
<keyword evidence="2" id="KW-0238">DNA-binding</keyword>
<evidence type="ECO:0000256" key="2">
    <source>
        <dbReference type="ARBA" id="ARBA00023125"/>
    </source>
</evidence>
<dbReference type="GO" id="GO:0003700">
    <property type="term" value="F:DNA-binding transcription factor activity"/>
    <property type="evidence" value="ECO:0007669"/>
    <property type="project" value="InterPro"/>
</dbReference>
<evidence type="ECO:0000313" key="6">
    <source>
        <dbReference type="Proteomes" id="UP000318483"/>
    </source>
</evidence>
<keyword evidence="6" id="KW-1185">Reference proteome</keyword>
<dbReference type="Pfam" id="PF07729">
    <property type="entry name" value="FCD"/>
    <property type="match status" value="1"/>
</dbReference>
<dbReference type="EMBL" id="CP042265">
    <property type="protein sequence ID" value="QDY71495.1"/>
    <property type="molecule type" value="Genomic_DNA"/>
</dbReference>
<reference evidence="5 6" key="1">
    <citation type="submission" date="2019-07" db="EMBL/GenBank/DDBJ databases">
        <title>Litoreibacter alkalisoli sp. nov., isolated from saline-alkaline soil.</title>
        <authorList>
            <person name="Wang S."/>
            <person name="Xu L."/>
            <person name="Xing Y.-T."/>
            <person name="Sun J.-Q."/>
        </authorList>
    </citation>
    <scope>NUCLEOTIDE SEQUENCE [LARGE SCALE GENOMIC DNA]</scope>
    <source>
        <strain evidence="5 6">LN3S51</strain>
        <plasmid evidence="5 6">unnamed4</plasmid>
    </source>
</reference>
<keyword evidence="1" id="KW-0805">Transcription regulation</keyword>
<keyword evidence="3" id="KW-0804">Transcription</keyword>
<dbReference type="SUPFAM" id="SSF46785">
    <property type="entry name" value="Winged helix' DNA-binding domain"/>
    <property type="match status" value="1"/>
</dbReference>
<feature type="domain" description="HTH gntR-type" evidence="4">
    <location>
        <begin position="15"/>
        <end position="83"/>
    </location>
</feature>
<evidence type="ECO:0000259" key="4">
    <source>
        <dbReference type="PROSITE" id="PS50949"/>
    </source>
</evidence>
<gene>
    <name evidence="5" type="ORF">FPZ52_17615</name>
</gene>
<dbReference type="PRINTS" id="PR00035">
    <property type="entry name" value="HTHGNTR"/>
</dbReference>
<dbReference type="InterPro" id="IPR008920">
    <property type="entry name" value="TF_FadR/GntR_C"/>
</dbReference>
<dbReference type="InterPro" id="IPR036388">
    <property type="entry name" value="WH-like_DNA-bd_sf"/>
</dbReference>
<organism evidence="5 6">
    <name type="scientific">Qingshengfaniella alkalisoli</name>
    <dbReference type="NCBI Taxonomy" id="2599296"/>
    <lineage>
        <taxon>Bacteria</taxon>
        <taxon>Pseudomonadati</taxon>
        <taxon>Pseudomonadota</taxon>
        <taxon>Alphaproteobacteria</taxon>
        <taxon>Rhodobacterales</taxon>
        <taxon>Paracoccaceae</taxon>
        <taxon>Qingshengfaniella</taxon>
    </lineage>
</organism>
<dbReference type="CDD" id="cd07377">
    <property type="entry name" value="WHTH_GntR"/>
    <property type="match status" value="1"/>
</dbReference>
<evidence type="ECO:0000256" key="3">
    <source>
        <dbReference type="ARBA" id="ARBA00023163"/>
    </source>
</evidence>
<accession>A0A5B8IAH7</accession>
<dbReference type="PANTHER" id="PTHR43537">
    <property type="entry name" value="TRANSCRIPTIONAL REGULATOR, GNTR FAMILY"/>
    <property type="match status" value="1"/>
</dbReference>
<dbReference type="SUPFAM" id="SSF48008">
    <property type="entry name" value="GntR ligand-binding domain-like"/>
    <property type="match status" value="1"/>
</dbReference>
<dbReference type="RefSeq" id="WP_146366909.1">
    <property type="nucleotide sequence ID" value="NZ_CP042265.1"/>
</dbReference>
<dbReference type="OrthoDB" id="9028214at2"/>
<dbReference type="SMART" id="SM00895">
    <property type="entry name" value="FCD"/>
    <property type="match status" value="1"/>
</dbReference>
<dbReference type="InterPro" id="IPR036390">
    <property type="entry name" value="WH_DNA-bd_sf"/>
</dbReference>
<sequence>MTQTKGTSTGKKSRRNLVVGVADALRTQIGAGDYQPGDKLPPEAQLTVLHDVSRTVIREAIAALRADGLVEPRQGAGVFVLEPPKAEPKPFQIVEIDKLSAIIEMLELRAAVEIGAAGLAATRRSPAQEEAILDAHEQFVALAHTGEPTTEADLTFHRVIAQASNNPRFVEFLDVMGQTAIPRATLKSSFEQMPGDYLVRIGEEHRQIAEAISNSDTKAAQDAMELHLRGSQRRYRAAFQSDLRHHDQ</sequence>
<dbReference type="Proteomes" id="UP000318483">
    <property type="component" value="Plasmid unnamed4"/>
</dbReference>
<keyword evidence="5" id="KW-0614">Plasmid</keyword>
<dbReference type="SMART" id="SM00345">
    <property type="entry name" value="HTH_GNTR"/>
    <property type="match status" value="1"/>
</dbReference>
<dbReference type="InterPro" id="IPR000524">
    <property type="entry name" value="Tscrpt_reg_HTH_GntR"/>
</dbReference>
<dbReference type="Pfam" id="PF00392">
    <property type="entry name" value="GntR"/>
    <property type="match status" value="1"/>
</dbReference>
<evidence type="ECO:0000313" key="5">
    <source>
        <dbReference type="EMBL" id="QDY71495.1"/>
    </source>
</evidence>